<organism evidence="1 2">
    <name type="scientific">Pseudomonas syringae</name>
    <dbReference type="NCBI Taxonomy" id="317"/>
    <lineage>
        <taxon>Bacteria</taxon>
        <taxon>Pseudomonadati</taxon>
        <taxon>Pseudomonadota</taxon>
        <taxon>Gammaproteobacteria</taxon>
        <taxon>Pseudomonadales</taxon>
        <taxon>Pseudomonadaceae</taxon>
        <taxon>Pseudomonas</taxon>
    </lineage>
</organism>
<dbReference type="AlphaFoldDB" id="A0A2K4X3Y7"/>
<keyword evidence="1" id="KW-0614">Plasmid</keyword>
<evidence type="ECO:0000313" key="2">
    <source>
        <dbReference type="Proteomes" id="UP000238095"/>
    </source>
</evidence>
<gene>
    <name evidence="1" type="ORF">CFBP3840_P300055</name>
</gene>
<sequence length="53" mass="5870">MMRSSTTVAWVTSIRLMQPLSDSWPPYSAKKIVGLITTSSPSILSTQASRDER</sequence>
<geneLocation type="plasmid" evidence="1">
    <name>PP3</name>
</geneLocation>
<reference evidence="1 2" key="1">
    <citation type="submission" date="2017-11" db="EMBL/GenBank/DDBJ databases">
        <authorList>
            <person name="Han C.G."/>
        </authorList>
    </citation>
    <scope>NUCLEOTIDE SEQUENCE [LARGE SCALE GENOMIC DNA]</scope>
    <source>
        <strain evidence="1">CFBP3840</strain>
        <plasmid evidence="2">Plasmid pp3</plasmid>
    </source>
</reference>
<proteinExistence type="predicted"/>
<protein>
    <submittedName>
        <fullName evidence="1">Uncharacterized protein</fullName>
    </submittedName>
</protein>
<dbReference type="EMBL" id="LT963412">
    <property type="protein sequence ID" value="SOS43000.1"/>
    <property type="molecule type" value="Genomic_DNA"/>
</dbReference>
<evidence type="ECO:0000313" key="1">
    <source>
        <dbReference type="EMBL" id="SOS43000.1"/>
    </source>
</evidence>
<accession>A0A2K4X3Y7</accession>
<dbReference type="Proteomes" id="UP000238095">
    <property type="component" value="Plasmid PP3"/>
</dbReference>
<name>A0A2K4X3Y7_PSESX</name>